<reference evidence="2 3" key="1">
    <citation type="journal article" date="2017" name="Mol. Plant">
        <title>The Genome of Medicinal Plant Macleaya cordata Provides New Insights into Benzylisoquinoline Alkaloids Metabolism.</title>
        <authorList>
            <person name="Liu X."/>
            <person name="Liu Y."/>
            <person name="Huang P."/>
            <person name="Ma Y."/>
            <person name="Qing Z."/>
            <person name="Tang Q."/>
            <person name="Cao H."/>
            <person name="Cheng P."/>
            <person name="Zheng Y."/>
            <person name="Yuan Z."/>
            <person name="Zhou Y."/>
            <person name="Liu J."/>
            <person name="Tang Z."/>
            <person name="Zhuo Y."/>
            <person name="Zhang Y."/>
            <person name="Yu L."/>
            <person name="Huang J."/>
            <person name="Yang P."/>
            <person name="Peng Q."/>
            <person name="Zhang J."/>
            <person name="Jiang W."/>
            <person name="Zhang Z."/>
            <person name="Lin K."/>
            <person name="Ro D.K."/>
            <person name="Chen X."/>
            <person name="Xiong X."/>
            <person name="Shang Y."/>
            <person name="Huang S."/>
            <person name="Zeng J."/>
        </authorList>
    </citation>
    <scope>NUCLEOTIDE SEQUENCE [LARGE SCALE GENOMIC DNA]</scope>
    <source>
        <strain evidence="3">cv. BLH2017</strain>
        <tissue evidence="2">Root</tissue>
    </source>
</reference>
<keyword evidence="3" id="KW-1185">Reference proteome</keyword>
<protein>
    <recommendedName>
        <fullName evidence="4">UBA-like</fullName>
    </recommendedName>
</protein>
<dbReference type="Proteomes" id="UP000195402">
    <property type="component" value="Unassembled WGS sequence"/>
</dbReference>
<gene>
    <name evidence="2" type="ORF">BVC80_8957g18</name>
</gene>
<comment type="caution">
    <text evidence="2">The sequence shown here is derived from an EMBL/GenBank/DDBJ whole genome shotgun (WGS) entry which is preliminary data.</text>
</comment>
<name>A0A200QWI5_MACCD</name>
<dbReference type="OrthoDB" id="1748169at2759"/>
<evidence type="ECO:0008006" key="4">
    <source>
        <dbReference type="Google" id="ProtNLM"/>
    </source>
</evidence>
<accession>A0A200QWI5</accession>
<proteinExistence type="predicted"/>
<dbReference type="InParanoid" id="A0A200QWI5"/>
<evidence type="ECO:0000313" key="3">
    <source>
        <dbReference type="Proteomes" id="UP000195402"/>
    </source>
</evidence>
<dbReference type="PANTHER" id="PTHR23068:SF25">
    <property type="entry name" value="DNA (CYTOSINE-5)-METHYLTRANSFERASE DRM2"/>
    <property type="match status" value="1"/>
</dbReference>
<evidence type="ECO:0000256" key="1">
    <source>
        <dbReference type="SAM" id="MobiDB-lite"/>
    </source>
</evidence>
<sequence length="173" mass="18871">MDNIESSDSWNIEDELEPQNSSLESCSSLMIPGQGPCAGHAEGSTSNPARSKLIYHFIGMGFSENLVAKAIDENGEGNTEEILETLLTYSALEESPPQCEVVPSDLYSPEFEWDSLDDLSDAESSFRNEENSGHLSGKEKKMLHLVDMDFPVDEVSAAMDACGVYPAEHGFSL</sequence>
<dbReference type="OMA" id="ECGMEDE"/>
<dbReference type="InterPro" id="IPR050390">
    <property type="entry name" value="C5-Methyltransferase"/>
</dbReference>
<dbReference type="STRING" id="56857.A0A200QWI5"/>
<evidence type="ECO:0000313" key="2">
    <source>
        <dbReference type="EMBL" id="OVA14824.1"/>
    </source>
</evidence>
<dbReference type="GO" id="GO:0003886">
    <property type="term" value="F:DNA (cytosine-5-)-methyltransferase activity"/>
    <property type="evidence" value="ECO:0007669"/>
    <property type="project" value="TreeGrafter"/>
</dbReference>
<feature type="compositionally biased region" description="Polar residues" evidence="1">
    <location>
        <begin position="1"/>
        <end position="10"/>
    </location>
</feature>
<dbReference type="EMBL" id="MVGT01000945">
    <property type="protein sequence ID" value="OVA14824.1"/>
    <property type="molecule type" value="Genomic_DNA"/>
</dbReference>
<dbReference type="Gene3D" id="1.10.8.10">
    <property type="entry name" value="DNA helicase RuvA subunit, C-terminal domain"/>
    <property type="match status" value="1"/>
</dbReference>
<feature type="compositionally biased region" description="Polar residues" evidence="1">
    <location>
        <begin position="18"/>
        <end position="28"/>
    </location>
</feature>
<dbReference type="PANTHER" id="PTHR23068">
    <property type="entry name" value="DNA CYTOSINE-5- -METHYLTRANSFERASE 3-RELATED"/>
    <property type="match status" value="1"/>
</dbReference>
<feature type="region of interest" description="Disordered" evidence="1">
    <location>
        <begin position="1"/>
        <end position="28"/>
    </location>
</feature>
<organism evidence="2 3">
    <name type="scientific">Macleaya cordata</name>
    <name type="common">Five-seeded plume-poppy</name>
    <name type="synonym">Bocconia cordata</name>
    <dbReference type="NCBI Taxonomy" id="56857"/>
    <lineage>
        <taxon>Eukaryota</taxon>
        <taxon>Viridiplantae</taxon>
        <taxon>Streptophyta</taxon>
        <taxon>Embryophyta</taxon>
        <taxon>Tracheophyta</taxon>
        <taxon>Spermatophyta</taxon>
        <taxon>Magnoliopsida</taxon>
        <taxon>Ranunculales</taxon>
        <taxon>Papaveraceae</taxon>
        <taxon>Papaveroideae</taxon>
        <taxon>Macleaya</taxon>
    </lineage>
</organism>
<dbReference type="GO" id="GO:0005634">
    <property type="term" value="C:nucleus"/>
    <property type="evidence" value="ECO:0007669"/>
    <property type="project" value="TreeGrafter"/>
</dbReference>
<dbReference type="AlphaFoldDB" id="A0A200QWI5"/>